<reference evidence="2" key="1">
    <citation type="submission" date="2023-08" db="EMBL/GenBank/DDBJ databases">
        <title>A de novo genome assembly of Solanum verrucosum Schlechtendal, a Mexican diploid species geographically isolated from the other diploid A-genome species in potato relatives.</title>
        <authorList>
            <person name="Hosaka K."/>
        </authorList>
    </citation>
    <scope>NUCLEOTIDE SEQUENCE</scope>
    <source>
        <tissue evidence="2">Young leaves</tissue>
    </source>
</reference>
<proteinExistence type="predicted"/>
<dbReference type="Proteomes" id="UP001234989">
    <property type="component" value="Chromosome 8"/>
</dbReference>
<evidence type="ECO:0000313" key="2">
    <source>
        <dbReference type="EMBL" id="WMV41625.1"/>
    </source>
</evidence>
<accession>A0AAF0U9G9</accession>
<feature type="region of interest" description="Disordered" evidence="1">
    <location>
        <begin position="1"/>
        <end position="22"/>
    </location>
</feature>
<evidence type="ECO:0000313" key="3">
    <source>
        <dbReference type="Proteomes" id="UP001234989"/>
    </source>
</evidence>
<organism evidence="2 3">
    <name type="scientific">Solanum verrucosum</name>
    <dbReference type="NCBI Taxonomy" id="315347"/>
    <lineage>
        <taxon>Eukaryota</taxon>
        <taxon>Viridiplantae</taxon>
        <taxon>Streptophyta</taxon>
        <taxon>Embryophyta</taxon>
        <taxon>Tracheophyta</taxon>
        <taxon>Spermatophyta</taxon>
        <taxon>Magnoliopsida</taxon>
        <taxon>eudicotyledons</taxon>
        <taxon>Gunneridae</taxon>
        <taxon>Pentapetalae</taxon>
        <taxon>asterids</taxon>
        <taxon>lamiids</taxon>
        <taxon>Solanales</taxon>
        <taxon>Solanaceae</taxon>
        <taxon>Solanoideae</taxon>
        <taxon>Solaneae</taxon>
        <taxon>Solanum</taxon>
    </lineage>
</organism>
<evidence type="ECO:0000256" key="1">
    <source>
        <dbReference type="SAM" id="MobiDB-lite"/>
    </source>
</evidence>
<sequence length="88" mass="9463">MTRTGDGDFTNSRSSGQGHPPFRYMFLGQGSSNALTVKLNKYRVSNLKPQGGNNGNSSSTLTCTRHGKKHDVKCLADTDGFFMCGKSG</sequence>
<protein>
    <submittedName>
        <fullName evidence="2">Uncharacterized protein</fullName>
    </submittedName>
</protein>
<feature type="compositionally biased region" description="Polar residues" evidence="1">
    <location>
        <begin position="1"/>
        <end position="17"/>
    </location>
</feature>
<dbReference type="EMBL" id="CP133619">
    <property type="protein sequence ID" value="WMV41625.1"/>
    <property type="molecule type" value="Genomic_DNA"/>
</dbReference>
<dbReference type="AlphaFoldDB" id="A0AAF0U9G9"/>
<gene>
    <name evidence="2" type="ORF">MTR67_035010</name>
</gene>
<keyword evidence="3" id="KW-1185">Reference proteome</keyword>
<name>A0AAF0U9G9_SOLVR</name>